<dbReference type="SUPFAM" id="SSF53335">
    <property type="entry name" value="S-adenosyl-L-methionine-dependent methyltransferases"/>
    <property type="match status" value="1"/>
</dbReference>
<comment type="similarity">
    <text evidence="1 2">Belongs to the UPF0146 family.</text>
</comment>
<dbReference type="PIRSF" id="PIRSF016725">
    <property type="entry name" value="UCP016725"/>
    <property type="match status" value="1"/>
</dbReference>
<evidence type="ECO:0000313" key="6">
    <source>
        <dbReference type="Proteomes" id="UP001321018"/>
    </source>
</evidence>
<dbReference type="Proteomes" id="UP001320972">
    <property type="component" value="Unassembled WGS sequence"/>
</dbReference>
<evidence type="ECO:0000313" key="4">
    <source>
        <dbReference type="EMBL" id="MCU4974393.1"/>
    </source>
</evidence>
<dbReference type="EMBL" id="JAOPKA010000019">
    <property type="protein sequence ID" value="MCU4743892.1"/>
    <property type="molecule type" value="Genomic_DNA"/>
</dbReference>
<dbReference type="AlphaFoldDB" id="A0AAP2Z296"/>
<evidence type="ECO:0000313" key="3">
    <source>
        <dbReference type="EMBL" id="MCU4743892.1"/>
    </source>
</evidence>
<dbReference type="Gene3D" id="3.40.50.150">
    <property type="entry name" value="Vaccinia Virus protein VP39"/>
    <property type="match status" value="1"/>
</dbReference>
<dbReference type="InterPro" id="IPR005353">
    <property type="entry name" value="UPF0146"/>
</dbReference>
<evidence type="ECO:0000256" key="2">
    <source>
        <dbReference type="HAMAP-Rule" id="MF_00341"/>
    </source>
</evidence>
<proteinExistence type="inferred from homology"/>
<comment type="caution">
    <text evidence="3">The sequence shown here is derived from an EMBL/GenBank/DDBJ whole genome shotgun (WGS) entry which is preliminary data.</text>
</comment>
<evidence type="ECO:0000256" key="1">
    <source>
        <dbReference type="ARBA" id="ARBA00006969"/>
    </source>
</evidence>
<organism evidence="3 6">
    <name type="scientific">Natronoglomus mannanivorans</name>
    <dbReference type="NCBI Taxonomy" id="2979990"/>
    <lineage>
        <taxon>Archaea</taxon>
        <taxon>Methanobacteriati</taxon>
        <taxon>Methanobacteriota</taxon>
        <taxon>Stenosarchaea group</taxon>
        <taxon>Halobacteria</taxon>
        <taxon>Halobacteriales</taxon>
        <taxon>Natrialbaceae</taxon>
        <taxon>Natronoglomus</taxon>
    </lineage>
</organism>
<dbReference type="InterPro" id="IPR029063">
    <property type="entry name" value="SAM-dependent_MTases_sf"/>
</dbReference>
<reference evidence="3 5" key="1">
    <citation type="submission" date="2022-09" db="EMBL/GenBank/DDBJ databases">
        <title>Enrichment on poylsaccharides allowed isolation of novel metabolic and taxonomic groups of Haloarchaea.</title>
        <authorList>
            <person name="Sorokin D.Y."/>
            <person name="Elcheninov A.G."/>
            <person name="Khizhniak T.V."/>
            <person name="Kolganova T.V."/>
            <person name="Kublanov I.V."/>
        </authorList>
    </citation>
    <scope>NUCLEOTIDE SEQUENCE</scope>
    <source>
        <strain evidence="4 5">AArc-m2/3/4</strain>
        <strain evidence="3">AArc-xg1-1</strain>
    </source>
</reference>
<protein>
    <recommendedName>
        <fullName evidence="2">UPF0146 protein OB955_16845</fullName>
    </recommendedName>
</protein>
<gene>
    <name evidence="4" type="ORF">OB955_16845</name>
    <name evidence="3" type="ORF">OB960_21135</name>
</gene>
<dbReference type="Pfam" id="PF03686">
    <property type="entry name" value="UPF0146"/>
    <property type="match status" value="1"/>
</dbReference>
<accession>A0AAP2Z296</accession>
<name>A0AAP2Z296_9EURY</name>
<sequence>MGHSRRDTDALADRLEAYDRLVEIGIGRRTDVACALADRGVSVTATDVHTRSVPDGVNFVADDVVDPDIGVYEGCDAIYALNLPPELHRPALEVARRVDAEFLFTTLGGDQPAVPVRRETIGRETVFVATSQRTEP</sequence>
<dbReference type="RefSeq" id="WP_338005704.1">
    <property type="nucleotide sequence ID" value="NZ_JAOPKA010000019.1"/>
</dbReference>
<keyword evidence="5" id="KW-1185">Reference proteome</keyword>
<dbReference type="Proteomes" id="UP001321018">
    <property type="component" value="Unassembled WGS sequence"/>
</dbReference>
<dbReference type="EMBL" id="JAOPKB010000011">
    <property type="protein sequence ID" value="MCU4974393.1"/>
    <property type="molecule type" value="Genomic_DNA"/>
</dbReference>
<dbReference type="HAMAP" id="MF_00341">
    <property type="entry name" value="UPF0146"/>
    <property type="match status" value="1"/>
</dbReference>
<evidence type="ECO:0000313" key="5">
    <source>
        <dbReference type="Proteomes" id="UP001320972"/>
    </source>
</evidence>